<name>A0A0C3D4F7_9AGAM</name>
<evidence type="ECO:0000313" key="3">
    <source>
        <dbReference type="Proteomes" id="UP000053989"/>
    </source>
</evidence>
<dbReference type="Pfam" id="PF12937">
    <property type="entry name" value="F-box-like"/>
    <property type="match status" value="1"/>
</dbReference>
<gene>
    <name evidence="2" type="ORF">SCLCIDRAFT_143571</name>
</gene>
<dbReference type="EMBL" id="KN822268">
    <property type="protein sequence ID" value="KIM51299.1"/>
    <property type="molecule type" value="Genomic_DNA"/>
</dbReference>
<sequence>RRLECFILQLPNELLNLIAALLPQHSLLVLTQVCKLFREIAAPHYFALFEFSIPQDDYLPLEAKGCEALLVWQQTDAFIVPKHIYFSTSHTKDCHFYALWIFLESLMDLDVPWVYIYTFSGPYKPTIMFLDLLATLCSECKELSCHGTGVGGSESRLGLAIRTPNCQSKLQVLEITSSLFFTPLSIAFTLTTLRNAPLTKLRLTDTGLTVTEWMSLLKDLHLKHLHILEVEALCLVHGLVKFLSRHELNMLIISSLASITDQLCPHLSPSRHTHSVIPLSLARLEGCPSYILSLLHYVDISDSLKYLGLWLG</sequence>
<dbReference type="Gene3D" id="1.20.1280.50">
    <property type="match status" value="1"/>
</dbReference>
<reference evidence="2 3" key="1">
    <citation type="submission" date="2014-04" db="EMBL/GenBank/DDBJ databases">
        <authorList>
            <consortium name="DOE Joint Genome Institute"/>
            <person name="Kuo A."/>
            <person name="Kohler A."/>
            <person name="Nagy L.G."/>
            <person name="Floudas D."/>
            <person name="Copeland A."/>
            <person name="Barry K.W."/>
            <person name="Cichocki N."/>
            <person name="Veneault-Fourrey C."/>
            <person name="LaButti K."/>
            <person name="Lindquist E.A."/>
            <person name="Lipzen A."/>
            <person name="Lundell T."/>
            <person name="Morin E."/>
            <person name="Murat C."/>
            <person name="Sun H."/>
            <person name="Tunlid A."/>
            <person name="Henrissat B."/>
            <person name="Grigoriev I.V."/>
            <person name="Hibbett D.S."/>
            <person name="Martin F."/>
            <person name="Nordberg H.P."/>
            <person name="Cantor M.N."/>
            <person name="Hua S.X."/>
        </authorList>
    </citation>
    <scope>NUCLEOTIDE SEQUENCE [LARGE SCALE GENOMIC DNA]</scope>
    <source>
        <strain evidence="2 3">Foug A</strain>
    </source>
</reference>
<proteinExistence type="predicted"/>
<dbReference type="InterPro" id="IPR036047">
    <property type="entry name" value="F-box-like_dom_sf"/>
</dbReference>
<dbReference type="SUPFAM" id="SSF81383">
    <property type="entry name" value="F-box domain"/>
    <property type="match status" value="1"/>
</dbReference>
<reference evidence="3" key="2">
    <citation type="submission" date="2015-01" db="EMBL/GenBank/DDBJ databases">
        <title>Evolutionary Origins and Diversification of the Mycorrhizal Mutualists.</title>
        <authorList>
            <consortium name="DOE Joint Genome Institute"/>
            <consortium name="Mycorrhizal Genomics Consortium"/>
            <person name="Kohler A."/>
            <person name="Kuo A."/>
            <person name="Nagy L.G."/>
            <person name="Floudas D."/>
            <person name="Copeland A."/>
            <person name="Barry K.W."/>
            <person name="Cichocki N."/>
            <person name="Veneault-Fourrey C."/>
            <person name="LaButti K."/>
            <person name="Lindquist E.A."/>
            <person name="Lipzen A."/>
            <person name="Lundell T."/>
            <person name="Morin E."/>
            <person name="Murat C."/>
            <person name="Riley R."/>
            <person name="Ohm R."/>
            <person name="Sun H."/>
            <person name="Tunlid A."/>
            <person name="Henrissat B."/>
            <person name="Grigoriev I.V."/>
            <person name="Hibbett D.S."/>
            <person name="Martin F."/>
        </authorList>
    </citation>
    <scope>NUCLEOTIDE SEQUENCE [LARGE SCALE GENOMIC DNA]</scope>
    <source>
        <strain evidence="3">Foug A</strain>
    </source>
</reference>
<dbReference type="SMART" id="SM00256">
    <property type="entry name" value="FBOX"/>
    <property type="match status" value="1"/>
</dbReference>
<dbReference type="InterPro" id="IPR001810">
    <property type="entry name" value="F-box_dom"/>
</dbReference>
<dbReference type="InParanoid" id="A0A0C3D4F7"/>
<dbReference type="Proteomes" id="UP000053989">
    <property type="component" value="Unassembled WGS sequence"/>
</dbReference>
<organism evidence="2 3">
    <name type="scientific">Scleroderma citrinum Foug A</name>
    <dbReference type="NCBI Taxonomy" id="1036808"/>
    <lineage>
        <taxon>Eukaryota</taxon>
        <taxon>Fungi</taxon>
        <taxon>Dikarya</taxon>
        <taxon>Basidiomycota</taxon>
        <taxon>Agaricomycotina</taxon>
        <taxon>Agaricomycetes</taxon>
        <taxon>Agaricomycetidae</taxon>
        <taxon>Boletales</taxon>
        <taxon>Sclerodermatineae</taxon>
        <taxon>Sclerodermataceae</taxon>
        <taxon>Scleroderma</taxon>
    </lineage>
</organism>
<dbReference type="HOGENOM" id="CLU_052211_0_0_1"/>
<dbReference type="PROSITE" id="PS50181">
    <property type="entry name" value="FBOX"/>
    <property type="match status" value="1"/>
</dbReference>
<keyword evidence="3" id="KW-1185">Reference proteome</keyword>
<evidence type="ECO:0000313" key="2">
    <source>
        <dbReference type="EMBL" id="KIM51299.1"/>
    </source>
</evidence>
<protein>
    <recommendedName>
        <fullName evidence="1">F-box domain-containing protein</fullName>
    </recommendedName>
</protein>
<dbReference type="CDD" id="cd09917">
    <property type="entry name" value="F-box_SF"/>
    <property type="match status" value="1"/>
</dbReference>
<dbReference type="OrthoDB" id="2680945at2759"/>
<dbReference type="AlphaFoldDB" id="A0A0C3D4F7"/>
<feature type="domain" description="F-box" evidence="1">
    <location>
        <begin position="4"/>
        <end position="52"/>
    </location>
</feature>
<feature type="non-terminal residue" evidence="2">
    <location>
        <position position="1"/>
    </location>
</feature>
<evidence type="ECO:0000259" key="1">
    <source>
        <dbReference type="PROSITE" id="PS50181"/>
    </source>
</evidence>
<accession>A0A0C3D4F7</accession>